<dbReference type="EMBL" id="JACEFF010000368">
    <property type="protein sequence ID" value="KAH9638842.1"/>
    <property type="molecule type" value="Genomic_DNA"/>
</dbReference>
<dbReference type="Proteomes" id="UP000814243">
    <property type="component" value="Unassembled WGS sequence"/>
</dbReference>
<reference evidence="4" key="1">
    <citation type="journal article" date="2021" name="G3 (Bethesda)">
        <title>Genome and transcriptome analysis of the beet armyworm Spodoptera exigua reveals targets for pest control. .</title>
        <authorList>
            <person name="Simon S."/>
            <person name="Breeschoten T."/>
            <person name="Jansen H.J."/>
            <person name="Dirks R.P."/>
            <person name="Schranz M.E."/>
            <person name="Ros V.I.D."/>
        </authorList>
    </citation>
    <scope>NUCLEOTIDE SEQUENCE</scope>
    <source>
        <strain evidence="4">TB_SE_WUR_2020</strain>
    </source>
</reference>
<dbReference type="InterPro" id="IPR027806">
    <property type="entry name" value="HARBI1_dom"/>
</dbReference>
<evidence type="ECO:0000313" key="5">
    <source>
        <dbReference type="Proteomes" id="UP000814243"/>
    </source>
</evidence>
<proteinExistence type="predicted"/>
<dbReference type="AlphaFoldDB" id="A0A922MMN6"/>
<comment type="caution">
    <text evidence="4">The sequence shown here is derived from an EMBL/GenBank/DDBJ whole genome shotgun (WGS) entry which is preliminary data.</text>
</comment>
<protein>
    <recommendedName>
        <fullName evidence="3">DDE Tnp4 domain-containing protein</fullName>
    </recommendedName>
</protein>
<evidence type="ECO:0000256" key="2">
    <source>
        <dbReference type="ARBA" id="ARBA00022723"/>
    </source>
</evidence>
<dbReference type="Pfam" id="PF13359">
    <property type="entry name" value="DDE_Tnp_4"/>
    <property type="match status" value="1"/>
</dbReference>
<feature type="domain" description="DDE Tnp4" evidence="3">
    <location>
        <begin position="84"/>
        <end position="140"/>
    </location>
</feature>
<comment type="cofactor">
    <cofactor evidence="1">
        <name>a divalent metal cation</name>
        <dbReference type="ChEBI" id="CHEBI:60240"/>
    </cofactor>
</comment>
<gene>
    <name evidence="4" type="ORF">HF086_012795</name>
</gene>
<organism evidence="4 5">
    <name type="scientific">Spodoptera exigua</name>
    <name type="common">Beet armyworm</name>
    <name type="synonym">Noctua fulgens</name>
    <dbReference type="NCBI Taxonomy" id="7107"/>
    <lineage>
        <taxon>Eukaryota</taxon>
        <taxon>Metazoa</taxon>
        <taxon>Ecdysozoa</taxon>
        <taxon>Arthropoda</taxon>
        <taxon>Hexapoda</taxon>
        <taxon>Insecta</taxon>
        <taxon>Pterygota</taxon>
        <taxon>Neoptera</taxon>
        <taxon>Endopterygota</taxon>
        <taxon>Lepidoptera</taxon>
        <taxon>Glossata</taxon>
        <taxon>Ditrysia</taxon>
        <taxon>Noctuoidea</taxon>
        <taxon>Noctuidae</taxon>
        <taxon>Amphipyrinae</taxon>
        <taxon>Spodoptera</taxon>
    </lineage>
</organism>
<evidence type="ECO:0000259" key="3">
    <source>
        <dbReference type="Pfam" id="PF13359"/>
    </source>
</evidence>
<name>A0A922MMN6_SPOEX</name>
<accession>A0A922MMN6</accession>
<evidence type="ECO:0000313" key="4">
    <source>
        <dbReference type="EMBL" id="KAH9638842.1"/>
    </source>
</evidence>
<keyword evidence="2" id="KW-0479">Metal-binding</keyword>
<dbReference type="GO" id="GO:0046872">
    <property type="term" value="F:metal ion binding"/>
    <property type="evidence" value="ECO:0007669"/>
    <property type="project" value="UniProtKB-KW"/>
</dbReference>
<evidence type="ECO:0000256" key="1">
    <source>
        <dbReference type="ARBA" id="ARBA00001968"/>
    </source>
</evidence>
<sequence>MDINHDLFEELLSDRHLYGRPRIYRERSKDFEKYDDTDFFIRYRLSKESVIFILKNIEHLLEFHDNRRQWIYPLKIHLLSPYLNPVTRGQQKYNDAHIKTRNVVERQYGVLKRRFPVLAVSIRLRLDTAIRVMLACCVLHDICIIRKECEPINDGSIPNLETLINDDQIPRPPITNGDPVYGFQRSQMTQYFDSL</sequence>